<evidence type="ECO:0000256" key="2">
    <source>
        <dbReference type="ARBA" id="ARBA00022598"/>
    </source>
</evidence>
<dbReference type="EC" id="6.3.2.-" evidence="5"/>
<dbReference type="InterPro" id="IPR025110">
    <property type="entry name" value="AMP-bd_C"/>
</dbReference>
<evidence type="ECO:0000256" key="1">
    <source>
        <dbReference type="ARBA" id="ARBA00006432"/>
    </source>
</evidence>
<evidence type="ECO:0000259" key="4">
    <source>
        <dbReference type="Pfam" id="PF13193"/>
    </source>
</evidence>
<dbReference type="InterPro" id="IPR020845">
    <property type="entry name" value="AMP-binding_CS"/>
</dbReference>
<dbReference type="Gene3D" id="3.40.50.12780">
    <property type="entry name" value="N-terminal domain of ligase-like"/>
    <property type="match status" value="1"/>
</dbReference>
<dbReference type="InterPro" id="IPR000873">
    <property type="entry name" value="AMP-dep_synth/lig_dom"/>
</dbReference>
<reference evidence="5 6" key="1">
    <citation type="submission" date="2018-06" db="EMBL/GenBank/DDBJ databases">
        <authorList>
            <consortium name="Pathogen Informatics"/>
            <person name="Doyle S."/>
        </authorList>
    </citation>
    <scope>NUCLEOTIDE SEQUENCE [LARGE SCALE GENOMIC DNA]</scope>
    <source>
        <strain evidence="5 6">NCTC11009</strain>
    </source>
</reference>
<name>A0A2X1UK62_9BURK</name>
<feature type="domain" description="AMP-dependent synthetase/ligase" evidence="3">
    <location>
        <begin position="29"/>
        <end position="394"/>
    </location>
</feature>
<feature type="domain" description="AMP-binding enzyme C-terminal" evidence="4">
    <location>
        <begin position="445"/>
        <end position="521"/>
    </location>
</feature>
<dbReference type="AlphaFoldDB" id="A0A2X1UK62"/>
<dbReference type="Gene3D" id="3.30.300.30">
    <property type="match status" value="1"/>
</dbReference>
<organism evidence="5 6">
    <name type="scientific">Oligella urethralis</name>
    <dbReference type="NCBI Taxonomy" id="90245"/>
    <lineage>
        <taxon>Bacteria</taxon>
        <taxon>Pseudomonadati</taxon>
        <taxon>Pseudomonadota</taxon>
        <taxon>Betaproteobacteria</taxon>
        <taxon>Burkholderiales</taxon>
        <taxon>Alcaligenaceae</taxon>
        <taxon>Oligella</taxon>
    </lineage>
</organism>
<dbReference type="PANTHER" id="PTHR24096">
    <property type="entry name" value="LONG-CHAIN-FATTY-ACID--COA LIGASE"/>
    <property type="match status" value="1"/>
</dbReference>
<sequence length="524" mass="58895">MEFTLFPQERAETYIANGLWQGESLFEFFERSCQKFATNTALVLGEDEVSYEAFYFKALAWGEWLHEQGVRKDDLVVLQSANVLEFFYVLFGLYYLGALPIFCLDGHRSYEIGHIAKFSQARVYLRLCKHESDSTAEQIIHHFSGDLPHLEIIKTVFQGELPQCDGDRSKLKEKTHYQPVDSRAVAFLQLSGGTTGLPKLIPRTHDDYLYSVRESAVVANLQQDTKHLLVLPVSHNFPMSSPGFLGVIYAGATLVIADNSSPTECFGLIERHKITQTSLVPSLVVAWLNSAMIDKFDLSSLEVVQVGGAKFSSELAARLLDTLDLTLQQVYGMAEGLVNYTRLDDNREVQINTQGKRLSDFDEIQILDLEGKVLGVGEVGVITTRGPYTINAYFAPDEVNKRSFTEDGFYITGDLGYLDENNNITVTGRLKEVINRAGEKIMPSEIEELLYAHLDVKDVLVTGVPDELLGEKICVQIITDKPDNFNLVKVRKYLTQQHIALNKLPDVVSVVDEFDFTLIGKVRR</sequence>
<dbReference type="Pfam" id="PF00501">
    <property type="entry name" value="AMP-binding"/>
    <property type="match status" value="1"/>
</dbReference>
<evidence type="ECO:0000259" key="3">
    <source>
        <dbReference type="Pfam" id="PF00501"/>
    </source>
</evidence>
<dbReference type="SUPFAM" id="SSF56801">
    <property type="entry name" value="Acetyl-CoA synthetase-like"/>
    <property type="match status" value="1"/>
</dbReference>
<dbReference type="RefSeq" id="WP_113062321.1">
    <property type="nucleotide sequence ID" value="NZ_UATH01000001.1"/>
</dbReference>
<keyword evidence="2 5" id="KW-0436">Ligase</keyword>
<dbReference type="InterPro" id="IPR042099">
    <property type="entry name" value="ANL_N_sf"/>
</dbReference>
<gene>
    <name evidence="5" type="primary">dhbE</name>
    <name evidence="5" type="ORF">NCTC11009_00748</name>
</gene>
<evidence type="ECO:0000313" key="5">
    <source>
        <dbReference type="EMBL" id="SPY07538.1"/>
    </source>
</evidence>
<dbReference type="Proteomes" id="UP000250242">
    <property type="component" value="Unassembled WGS sequence"/>
</dbReference>
<dbReference type="PROSITE" id="PS00455">
    <property type="entry name" value="AMP_BINDING"/>
    <property type="match status" value="1"/>
</dbReference>
<protein>
    <submittedName>
        <fullName evidence="5">2,3-dihydroxybenzoate-AMP ligase</fullName>
        <ecNumber evidence="5">6.3.2.-</ecNumber>
    </submittedName>
</protein>
<proteinExistence type="inferred from homology"/>
<comment type="similarity">
    <text evidence="1">Belongs to the ATP-dependent AMP-binding enzyme family.</text>
</comment>
<accession>A0A2X1UK62</accession>
<dbReference type="GO" id="GO:0016405">
    <property type="term" value="F:CoA-ligase activity"/>
    <property type="evidence" value="ECO:0007669"/>
    <property type="project" value="TreeGrafter"/>
</dbReference>
<dbReference type="PANTHER" id="PTHR24096:SF149">
    <property type="entry name" value="AMP-BINDING DOMAIN-CONTAINING PROTEIN-RELATED"/>
    <property type="match status" value="1"/>
</dbReference>
<evidence type="ECO:0000313" key="6">
    <source>
        <dbReference type="Proteomes" id="UP000250242"/>
    </source>
</evidence>
<dbReference type="Pfam" id="PF13193">
    <property type="entry name" value="AMP-binding_C"/>
    <property type="match status" value="1"/>
</dbReference>
<dbReference type="InterPro" id="IPR045851">
    <property type="entry name" value="AMP-bd_C_sf"/>
</dbReference>
<dbReference type="EMBL" id="UATH01000001">
    <property type="protein sequence ID" value="SPY07538.1"/>
    <property type="molecule type" value="Genomic_DNA"/>
</dbReference>